<dbReference type="STRING" id="946362.F2TZP9"/>
<feature type="repeat" description="ANK" evidence="8">
    <location>
        <begin position="175"/>
        <end position="200"/>
    </location>
</feature>
<feature type="domain" description="Beta-hexosaminidase bacterial type N-terminal" evidence="11">
    <location>
        <begin position="383"/>
        <end position="495"/>
    </location>
</feature>
<dbReference type="PROSITE" id="PS50088">
    <property type="entry name" value="ANK_REPEAT"/>
    <property type="match status" value="3"/>
</dbReference>
<dbReference type="Pfam" id="PF02838">
    <property type="entry name" value="Glyco_hydro_20b"/>
    <property type="match status" value="1"/>
</dbReference>
<evidence type="ECO:0000259" key="11">
    <source>
        <dbReference type="Pfam" id="PF02838"/>
    </source>
</evidence>
<dbReference type="EC" id="3.2.1.52" evidence="3"/>
<dbReference type="Pfam" id="PF12796">
    <property type="entry name" value="Ank_2"/>
    <property type="match status" value="1"/>
</dbReference>
<keyword evidence="4" id="KW-0732">Signal</keyword>
<evidence type="ECO:0000256" key="7">
    <source>
        <dbReference type="PIRSR" id="PIRSR625705-1"/>
    </source>
</evidence>
<dbReference type="eggNOG" id="KOG4177">
    <property type="taxonomic scope" value="Eukaryota"/>
</dbReference>
<dbReference type="InterPro" id="IPR015883">
    <property type="entry name" value="Glyco_hydro_20_cat"/>
</dbReference>
<dbReference type="OrthoDB" id="5806726at2759"/>
<reference evidence="12" key="1">
    <citation type="submission" date="2009-08" db="EMBL/GenBank/DDBJ databases">
        <title>Annotation of Salpingoeca rosetta.</title>
        <authorList>
            <consortium name="The Broad Institute Genome Sequencing Platform"/>
            <person name="Russ C."/>
            <person name="Cuomo C."/>
            <person name="Burger G."/>
            <person name="Gray M.W."/>
            <person name="Holland P.W.H."/>
            <person name="King N."/>
            <person name="Lang F.B.F."/>
            <person name="Roger A.J."/>
            <person name="Ruiz-Trillo I."/>
            <person name="Young S.K."/>
            <person name="Zeng Q."/>
            <person name="Gargeya S."/>
            <person name="Alvarado L."/>
            <person name="Berlin A."/>
            <person name="Chapman S.B."/>
            <person name="Chen Z."/>
            <person name="Freedman E."/>
            <person name="Gellesch M."/>
            <person name="Goldberg J."/>
            <person name="Griggs A."/>
            <person name="Gujja S."/>
            <person name="Heilman E."/>
            <person name="Heiman D."/>
            <person name="Howarth C."/>
            <person name="Mehta T."/>
            <person name="Neiman D."/>
            <person name="Pearson M."/>
            <person name="Roberts A."/>
            <person name="Saif S."/>
            <person name="Shea T."/>
            <person name="Shenoy N."/>
            <person name="Sisk P."/>
            <person name="Stolte C."/>
            <person name="Sykes S."/>
            <person name="White J."/>
            <person name="Yandava C."/>
            <person name="Haas B."/>
            <person name="Nusbaum C."/>
            <person name="Birren B."/>
        </authorList>
    </citation>
    <scope>NUCLEOTIDE SEQUENCE [LARGE SCALE GENOMIC DNA]</scope>
    <source>
        <strain evidence="12">ATCC 50818</strain>
    </source>
</reference>
<sequence length="1059" mass="116885">MSGSSAEQEEVRQQLTLALEQGRADALRHVLDHQAQIAGGADGVRHLLTSTPMQEGNETMSPLHYAMRMGHADAARMLVAAGADLSAVDSEGRTPVDLAKQGHVPDVLTSELFTAVARDDVERVTQLLSAGLTLDGVDNAEKGNTCLHWAASLSQPSTVELILAKGADVNARNACGATPLHDAAKRGDFDVVQMLLAAGATRDPVGVGGAYAQRRPVDMITPTAPNAAQLAAILHPDAGLASAMAGEEAANSNATTADANERATQQQQQQQQQPQEQQQQEQHQNHEQGGEGVSPPTSSSSSSWFPGLDRFVQLAADSMEQEERERMQQELLQKQQEQLSNLQVSDERDGTAVADDTSAASSEHSSERIDPILPQLSHPLQLLWPQPRQITQFRGRPFVPTPSLEIYFAPFDSAHAADIDSIFDYLTSGLKALGHTTTRTHYPTLKCDVTCRITAALARRPEAYRVVVDSSGVILNAGDVSGLRHACTTLLQLLRLCCWRPVDMNTDADATPTKSTPADPSTGNDREHRGIPPLRIHDFPDFPNRGFMLDVSRDKVPTMATLYALVDLMASLKMNQLQLYMEHTFAYAEHRIVWEGADPYTPSDICALDRYCRQRGIALVPNQNSLGHFHRFLKHDRYRHLAECPEGINFGPRPSGPMDAPFSLSPIDLRSISLISSLYSELFPNFTSSSLAHVGLDETVDIGQGVSHDDCARDGPGAVYLAYLQEVRKTCLKHNRTMMFWADMLHDYESAVMFSLPSDVIAMEWGYEELHPFEERCELMADAGVSFYVCPGTSSWNSLTGRVSNCIANIRNACEAALKHEGLGVLLTDWGDFGHTQPLCLSYPGIVTGAGFSWRVDSKACIPRDEQQRLAEDWRGEWGEEDLAVLIDHHVFHDEVGGLGHVLTSLGNLYLHAAAPARLNRNGTFLFRFLNFHGPDTNIWDRLNLDGLKSCTRELRMQMRLIEALADRRDLNEEAQTTVRELGLVSEFALFACRLAMLQTRAQAPIASLELTHRTDLANRLIPLLTKYKEVWMLRNREGGFKDSVGRLNHTLDCLLRKK</sequence>
<keyword evidence="13" id="KW-1185">Reference proteome</keyword>
<feature type="repeat" description="ANK" evidence="8">
    <location>
        <begin position="58"/>
        <end position="90"/>
    </location>
</feature>
<comment type="similarity">
    <text evidence="2">Belongs to the glycosyl hydrolase 20 family.</text>
</comment>
<dbReference type="Proteomes" id="UP000007799">
    <property type="component" value="Unassembled WGS sequence"/>
</dbReference>
<dbReference type="AlphaFoldDB" id="F2TZP9"/>
<dbReference type="GO" id="GO:0016020">
    <property type="term" value="C:membrane"/>
    <property type="evidence" value="ECO:0007669"/>
    <property type="project" value="TreeGrafter"/>
</dbReference>
<name>F2TZP9_SALR5</name>
<dbReference type="GO" id="GO:0030203">
    <property type="term" value="P:glycosaminoglycan metabolic process"/>
    <property type="evidence" value="ECO:0007669"/>
    <property type="project" value="TreeGrafter"/>
</dbReference>
<feature type="active site" description="Proton donor" evidence="7">
    <location>
        <position position="698"/>
    </location>
</feature>
<evidence type="ECO:0000256" key="8">
    <source>
        <dbReference type="PROSITE-ProRule" id="PRU00023"/>
    </source>
</evidence>
<dbReference type="PANTHER" id="PTHR22600:SF26">
    <property type="entry name" value="BETA-N-ACETYLHEXOSAMINIDASE"/>
    <property type="match status" value="1"/>
</dbReference>
<evidence type="ECO:0000256" key="2">
    <source>
        <dbReference type="ARBA" id="ARBA00006285"/>
    </source>
</evidence>
<dbReference type="InterPro" id="IPR002110">
    <property type="entry name" value="Ankyrin_rpt"/>
</dbReference>
<dbReference type="Gene3D" id="3.20.20.80">
    <property type="entry name" value="Glycosidases"/>
    <property type="match status" value="1"/>
</dbReference>
<dbReference type="Pfam" id="PF13857">
    <property type="entry name" value="Ank_5"/>
    <property type="match status" value="1"/>
</dbReference>
<dbReference type="GO" id="GO:0004563">
    <property type="term" value="F:beta-N-acetylhexosaminidase activity"/>
    <property type="evidence" value="ECO:0007669"/>
    <property type="project" value="UniProtKB-EC"/>
</dbReference>
<feature type="compositionally biased region" description="Polar residues" evidence="9">
    <location>
        <begin position="512"/>
        <end position="523"/>
    </location>
</feature>
<feature type="region of interest" description="Disordered" evidence="9">
    <location>
        <begin position="508"/>
        <end position="530"/>
    </location>
</feature>
<dbReference type="PANTHER" id="PTHR22600">
    <property type="entry name" value="BETA-HEXOSAMINIDASE"/>
    <property type="match status" value="1"/>
</dbReference>
<evidence type="ECO:0000256" key="4">
    <source>
        <dbReference type="ARBA" id="ARBA00022729"/>
    </source>
</evidence>
<evidence type="ECO:0000256" key="9">
    <source>
        <dbReference type="SAM" id="MobiDB-lite"/>
    </source>
</evidence>
<dbReference type="PROSITE" id="PS50297">
    <property type="entry name" value="ANK_REP_REGION"/>
    <property type="match status" value="3"/>
</dbReference>
<dbReference type="InterPro" id="IPR015882">
    <property type="entry name" value="HEX_bac_N"/>
</dbReference>
<feature type="compositionally biased region" description="Low complexity" evidence="9">
    <location>
        <begin position="265"/>
        <end position="282"/>
    </location>
</feature>
<feature type="region of interest" description="Disordered" evidence="9">
    <location>
        <begin position="244"/>
        <end position="305"/>
    </location>
</feature>
<feature type="compositionally biased region" description="Low complexity" evidence="9">
    <location>
        <begin position="329"/>
        <end position="338"/>
    </location>
</feature>
<feature type="region of interest" description="Disordered" evidence="9">
    <location>
        <begin position="318"/>
        <end position="370"/>
    </location>
</feature>
<dbReference type="SUPFAM" id="SSF55545">
    <property type="entry name" value="beta-N-acetylhexosaminidase-like domain"/>
    <property type="match status" value="1"/>
</dbReference>
<dbReference type="InterPro" id="IPR036770">
    <property type="entry name" value="Ankyrin_rpt-contain_sf"/>
</dbReference>
<feature type="compositionally biased region" description="Low complexity" evidence="9">
    <location>
        <begin position="245"/>
        <end position="258"/>
    </location>
</feature>
<proteinExistence type="inferred from homology"/>
<evidence type="ECO:0000259" key="10">
    <source>
        <dbReference type="Pfam" id="PF00728"/>
    </source>
</evidence>
<dbReference type="EMBL" id="GL832957">
    <property type="protein sequence ID" value="EGD79073.1"/>
    <property type="molecule type" value="Genomic_DNA"/>
</dbReference>
<comment type="catalytic activity">
    <reaction evidence="1">
        <text>Hydrolysis of terminal non-reducing N-acetyl-D-hexosamine residues in N-acetyl-beta-D-hexosaminides.</text>
        <dbReference type="EC" id="3.2.1.52"/>
    </reaction>
</comment>
<evidence type="ECO:0000256" key="5">
    <source>
        <dbReference type="ARBA" id="ARBA00022801"/>
    </source>
</evidence>
<dbReference type="PRINTS" id="PR00738">
    <property type="entry name" value="GLHYDRLASE20"/>
</dbReference>
<gene>
    <name evidence="12" type="ORF">PTSG_02041</name>
</gene>
<dbReference type="KEGG" id="sre:PTSG_02041"/>
<dbReference type="InterPro" id="IPR029018">
    <property type="entry name" value="Hex-like_dom2"/>
</dbReference>
<keyword evidence="8" id="KW-0040">ANK repeat</keyword>
<dbReference type="CDD" id="cd06565">
    <property type="entry name" value="GH20_GcnA-like"/>
    <property type="match status" value="1"/>
</dbReference>
<evidence type="ECO:0000256" key="3">
    <source>
        <dbReference type="ARBA" id="ARBA00012663"/>
    </source>
</evidence>
<evidence type="ECO:0000313" key="12">
    <source>
        <dbReference type="EMBL" id="EGD79073.1"/>
    </source>
</evidence>
<dbReference type="InterPro" id="IPR017853">
    <property type="entry name" value="GH"/>
</dbReference>
<dbReference type="Gene3D" id="3.30.379.10">
    <property type="entry name" value="Chitobiase/beta-hexosaminidase domain 2-like"/>
    <property type="match status" value="1"/>
</dbReference>
<protein>
    <recommendedName>
        <fullName evidence="3">beta-N-acetylhexosaminidase</fullName>
        <ecNumber evidence="3">3.2.1.52</ecNumber>
    </recommendedName>
</protein>
<feature type="compositionally biased region" description="Low complexity" evidence="9">
    <location>
        <begin position="351"/>
        <end position="362"/>
    </location>
</feature>
<feature type="compositionally biased region" description="Low complexity" evidence="9">
    <location>
        <begin position="294"/>
        <end position="303"/>
    </location>
</feature>
<dbReference type="Pfam" id="PF00728">
    <property type="entry name" value="Glyco_hydro_20"/>
    <property type="match status" value="1"/>
</dbReference>
<dbReference type="Gene3D" id="1.25.40.20">
    <property type="entry name" value="Ankyrin repeat-containing domain"/>
    <property type="match status" value="2"/>
</dbReference>
<keyword evidence="5" id="KW-0378">Hydrolase</keyword>
<feature type="domain" description="Glycoside hydrolase family 20 catalytic" evidence="10">
    <location>
        <begin position="542"/>
        <end position="791"/>
    </location>
</feature>
<dbReference type="InterPro" id="IPR025705">
    <property type="entry name" value="Beta_hexosaminidase_sua/sub"/>
</dbReference>
<dbReference type="OMA" id="MWPIFQE"/>
<organism evidence="13">
    <name type="scientific">Salpingoeca rosetta (strain ATCC 50818 / BSB-021)</name>
    <dbReference type="NCBI Taxonomy" id="946362"/>
    <lineage>
        <taxon>Eukaryota</taxon>
        <taxon>Choanoflagellata</taxon>
        <taxon>Craspedida</taxon>
        <taxon>Salpingoecidae</taxon>
        <taxon>Salpingoeca</taxon>
    </lineage>
</organism>
<evidence type="ECO:0000256" key="6">
    <source>
        <dbReference type="ARBA" id="ARBA00023295"/>
    </source>
</evidence>
<accession>F2TZP9</accession>
<evidence type="ECO:0000313" key="13">
    <source>
        <dbReference type="Proteomes" id="UP000007799"/>
    </source>
</evidence>
<dbReference type="InParanoid" id="F2TZP9"/>
<dbReference type="RefSeq" id="XP_004998029.1">
    <property type="nucleotide sequence ID" value="XM_004997972.1"/>
</dbReference>
<evidence type="ECO:0000256" key="1">
    <source>
        <dbReference type="ARBA" id="ARBA00001231"/>
    </source>
</evidence>
<dbReference type="SUPFAM" id="SSF48403">
    <property type="entry name" value="Ankyrin repeat"/>
    <property type="match status" value="1"/>
</dbReference>
<dbReference type="SUPFAM" id="SSF51445">
    <property type="entry name" value="(Trans)glycosidases"/>
    <property type="match status" value="1"/>
</dbReference>
<dbReference type="GeneID" id="16078625"/>
<dbReference type="SMART" id="SM00248">
    <property type="entry name" value="ANK"/>
    <property type="match status" value="4"/>
</dbReference>
<keyword evidence="6" id="KW-0326">Glycosidase</keyword>
<dbReference type="GO" id="GO:0005975">
    <property type="term" value="P:carbohydrate metabolic process"/>
    <property type="evidence" value="ECO:0007669"/>
    <property type="project" value="InterPro"/>
</dbReference>
<feature type="repeat" description="ANK" evidence="8">
    <location>
        <begin position="142"/>
        <end position="174"/>
    </location>
</feature>